<dbReference type="STRING" id="289377.HL41_00405"/>
<gene>
    <name evidence="12" type="primary">moaA</name>
    <name evidence="14" type="ORF">HL41_00405</name>
</gene>
<dbReference type="eggNOG" id="COG2896">
    <property type="taxonomic scope" value="Bacteria"/>
</dbReference>
<dbReference type="HAMAP" id="MF_01225_B">
    <property type="entry name" value="MoaA_B"/>
    <property type="match status" value="1"/>
</dbReference>
<evidence type="ECO:0000259" key="13">
    <source>
        <dbReference type="PROSITE" id="PS51918"/>
    </source>
</evidence>
<keyword evidence="8 12" id="KW-0342">GTP-binding</keyword>
<feature type="binding site" evidence="12">
    <location>
        <position position="27"/>
    </location>
    <ligand>
        <name>S-adenosyl-L-methionine</name>
        <dbReference type="ChEBI" id="CHEBI:59789"/>
    </ligand>
</feature>
<evidence type="ECO:0000313" key="14">
    <source>
        <dbReference type="EMBL" id="AIH03416.1"/>
    </source>
</evidence>
<evidence type="ECO:0000256" key="4">
    <source>
        <dbReference type="ARBA" id="ARBA00022723"/>
    </source>
</evidence>
<dbReference type="InterPro" id="IPR013483">
    <property type="entry name" value="MoaA"/>
</dbReference>
<dbReference type="HOGENOM" id="CLU_009273_0_1_0"/>
<dbReference type="GO" id="GO:0061798">
    <property type="term" value="F:GTP 3',8'-cyclase activity"/>
    <property type="evidence" value="ECO:0007669"/>
    <property type="project" value="UniProtKB-UniRule"/>
</dbReference>
<keyword evidence="7 12" id="KW-0411">Iron-sulfur</keyword>
<dbReference type="InterPro" id="IPR058240">
    <property type="entry name" value="rSAM_sf"/>
</dbReference>
<feature type="binding site" evidence="12">
    <location>
        <position position="28"/>
    </location>
    <ligand>
        <name>[4Fe-4S] cluster</name>
        <dbReference type="ChEBI" id="CHEBI:49883"/>
        <label>1</label>
        <note>4Fe-4S-S-AdoMet</note>
    </ligand>
</feature>
<proteinExistence type="inferred from homology"/>
<dbReference type="InterPro" id="IPR000385">
    <property type="entry name" value="MoaA_NifB_PqqE_Fe-S-bd_CS"/>
</dbReference>
<comment type="similarity">
    <text evidence="12">Belongs to the radical SAM superfamily. MoaA family.</text>
</comment>
<evidence type="ECO:0000256" key="3">
    <source>
        <dbReference type="ARBA" id="ARBA00022691"/>
    </source>
</evidence>
<organism evidence="14 15">
    <name type="scientific">Thermodesulfobacterium commune DSM 2178</name>
    <dbReference type="NCBI Taxonomy" id="289377"/>
    <lineage>
        <taxon>Bacteria</taxon>
        <taxon>Pseudomonadati</taxon>
        <taxon>Thermodesulfobacteriota</taxon>
        <taxon>Thermodesulfobacteria</taxon>
        <taxon>Thermodesulfobacteriales</taxon>
        <taxon>Thermodesulfobacteriaceae</taxon>
        <taxon>Thermodesulfobacterium</taxon>
    </lineage>
</organism>
<dbReference type="GO" id="GO:0005525">
    <property type="term" value="F:GTP binding"/>
    <property type="evidence" value="ECO:0007669"/>
    <property type="project" value="UniProtKB-UniRule"/>
</dbReference>
<protein>
    <recommendedName>
        <fullName evidence="1 12">GTP 3',8-cyclase</fullName>
        <ecNumber evidence="1 12">4.1.99.22</ecNumber>
    </recommendedName>
    <alternativeName>
        <fullName evidence="12">Molybdenum cofactor biosynthesis protein A</fullName>
    </alternativeName>
</protein>
<dbReference type="CDD" id="cd01335">
    <property type="entry name" value="Radical_SAM"/>
    <property type="match status" value="1"/>
</dbReference>
<comment type="pathway">
    <text evidence="12">Cofactor biosynthesis; molybdopterin biosynthesis.</text>
</comment>
<dbReference type="GO" id="GO:0046872">
    <property type="term" value="F:metal ion binding"/>
    <property type="evidence" value="ECO:0007669"/>
    <property type="project" value="UniProtKB-KW"/>
</dbReference>
<evidence type="ECO:0000313" key="15">
    <source>
        <dbReference type="Proteomes" id="UP000028481"/>
    </source>
</evidence>
<comment type="cofactor">
    <cofactor evidence="12">
        <name>[4Fe-4S] cluster</name>
        <dbReference type="ChEBI" id="CHEBI:49883"/>
    </cofactor>
    <text evidence="12">Binds 2 [4Fe-4S] clusters. Binds 1 [4Fe-4S] cluster coordinated with 3 cysteines and an exchangeable S-adenosyl-L-methionine and 1 [4Fe-4S] cluster coordinated with 3 cysteines and the GTP-derived substrate.</text>
</comment>
<dbReference type="PROSITE" id="PS01305">
    <property type="entry name" value="MOAA_NIFB_PQQE"/>
    <property type="match status" value="1"/>
</dbReference>
<feature type="binding site" evidence="12">
    <location>
        <begin position="258"/>
        <end position="260"/>
    </location>
    <ligand>
        <name>GTP</name>
        <dbReference type="ChEBI" id="CHEBI:37565"/>
    </ligand>
</feature>
<keyword evidence="15" id="KW-1185">Reference proteome</keyword>
<keyword evidence="4 12" id="KW-0479">Metal-binding</keyword>
<dbReference type="InterPro" id="IPR007197">
    <property type="entry name" value="rSAM"/>
</dbReference>
<feature type="binding site" evidence="12">
    <location>
        <position position="190"/>
    </location>
    <ligand>
        <name>S-adenosyl-L-methionine</name>
        <dbReference type="ChEBI" id="CHEBI:59789"/>
    </ligand>
</feature>
<comment type="subunit">
    <text evidence="12">Monomer and homodimer.</text>
</comment>
<evidence type="ECO:0000256" key="1">
    <source>
        <dbReference type="ARBA" id="ARBA00012167"/>
    </source>
</evidence>
<dbReference type="RefSeq" id="WP_038063077.1">
    <property type="nucleotide sequence ID" value="NZ_CP008796.1"/>
</dbReference>
<dbReference type="SUPFAM" id="SSF102114">
    <property type="entry name" value="Radical SAM enzymes"/>
    <property type="match status" value="1"/>
</dbReference>
<dbReference type="EMBL" id="CP008796">
    <property type="protein sequence ID" value="AIH03416.1"/>
    <property type="molecule type" value="Genomic_DNA"/>
</dbReference>
<dbReference type="SMART" id="SM00729">
    <property type="entry name" value="Elp3"/>
    <property type="match status" value="1"/>
</dbReference>
<name>A0A075WRC2_9BACT</name>
<dbReference type="PANTHER" id="PTHR22960:SF0">
    <property type="entry name" value="MOLYBDENUM COFACTOR BIOSYNTHESIS PROTEIN 1"/>
    <property type="match status" value="1"/>
</dbReference>
<dbReference type="Proteomes" id="UP000028481">
    <property type="component" value="Chromosome"/>
</dbReference>
<dbReference type="EC" id="4.1.99.22" evidence="1 12"/>
<dbReference type="GO" id="GO:0006777">
    <property type="term" value="P:Mo-molybdopterin cofactor biosynthetic process"/>
    <property type="evidence" value="ECO:0007669"/>
    <property type="project" value="UniProtKB-UniRule"/>
</dbReference>
<keyword evidence="2 12" id="KW-0004">4Fe-4S</keyword>
<dbReference type="Pfam" id="PF06463">
    <property type="entry name" value="Mob_synth_C"/>
    <property type="match status" value="1"/>
</dbReference>
<feature type="binding site" evidence="12">
    <location>
        <position position="270"/>
    </location>
    <ligand>
        <name>[4Fe-4S] cluster</name>
        <dbReference type="ChEBI" id="CHEBI:49883"/>
        <label>2</label>
        <note>4Fe-4S-substrate</note>
    </ligand>
</feature>
<dbReference type="InterPro" id="IPR050105">
    <property type="entry name" value="MoCo_biosynth_MoaA/MoaC"/>
</dbReference>
<dbReference type="SFLD" id="SFLDG01386">
    <property type="entry name" value="main_SPASM_domain-containing"/>
    <property type="match status" value="1"/>
</dbReference>
<evidence type="ECO:0000256" key="2">
    <source>
        <dbReference type="ARBA" id="ARBA00022485"/>
    </source>
</evidence>
<keyword evidence="10 12" id="KW-0456">Lyase</keyword>
<dbReference type="NCBIfam" id="TIGR02666">
    <property type="entry name" value="moaA"/>
    <property type="match status" value="1"/>
</dbReference>
<evidence type="ECO:0000256" key="6">
    <source>
        <dbReference type="ARBA" id="ARBA00023004"/>
    </source>
</evidence>
<feature type="binding site" evidence="12">
    <location>
        <position position="25"/>
    </location>
    <ligand>
        <name>[4Fe-4S] cluster</name>
        <dbReference type="ChEBI" id="CHEBI:49883"/>
        <label>1</label>
        <note>4Fe-4S-S-AdoMet</note>
    </ligand>
</feature>
<dbReference type="Gene3D" id="3.20.20.70">
    <property type="entry name" value="Aldolase class I"/>
    <property type="match status" value="1"/>
</dbReference>
<dbReference type="SFLD" id="SFLDS00029">
    <property type="entry name" value="Radical_SAM"/>
    <property type="match status" value="1"/>
</dbReference>
<dbReference type="NCBIfam" id="NF001199">
    <property type="entry name" value="PRK00164.2-1"/>
    <property type="match status" value="1"/>
</dbReference>
<dbReference type="Pfam" id="PF04055">
    <property type="entry name" value="Radical_SAM"/>
    <property type="match status" value="1"/>
</dbReference>
<dbReference type="PROSITE" id="PS51918">
    <property type="entry name" value="RADICAL_SAM"/>
    <property type="match status" value="1"/>
</dbReference>
<comment type="function">
    <text evidence="12">Catalyzes the cyclization of GTP to (8S)-3',8-cyclo-7,8-dihydroguanosine 5'-triphosphate.</text>
</comment>
<comment type="catalytic activity">
    <reaction evidence="11 12">
        <text>GTP + AH2 + S-adenosyl-L-methionine = (8S)-3',8-cyclo-7,8-dihydroguanosine 5'-triphosphate + 5'-deoxyadenosine + L-methionine + A + H(+)</text>
        <dbReference type="Rhea" id="RHEA:49576"/>
        <dbReference type="ChEBI" id="CHEBI:13193"/>
        <dbReference type="ChEBI" id="CHEBI:15378"/>
        <dbReference type="ChEBI" id="CHEBI:17319"/>
        <dbReference type="ChEBI" id="CHEBI:17499"/>
        <dbReference type="ChEBI" id="CHEBI:37565"/>
        <dbReference type="ChEBI" id="CHEBI:57844"/>
        <dbReference type="ChEBI" id="CHEBI:59789"/>
        <dbReference type="ChEBI" id="CHEBI:131766"/>
        <dbReference type="EC" id="4.1.99.22"/>
    </reaction>
</comment>
<keyword evidence="9 12" id="KW-0501">Molybdenum cofactor biosynthesis</keyword>
<dbReference type="SFLD" id="SFLDG01383">
    <property type="entry name" value="cyclic_pyranopterin_phosphate"/>
    <property type="match status" value="1"/>
</dbReference>
<feature type="binding site" evidence="12">
    <location>
        <position position="95"/>
    </location>
    <ligand>
        <name>GTP</name>
        <dbReference type="ChEBI" id="CHEBI:37565"/>
    </ligand>
</feature>
<dbReference type="GO" id="GO:0051539">
    <property type="term" value="F:4 iron, 4 sulfur cluster binding"/>
    <property type="evidence" value="ECO:0007669"/>
    <property type="project" value="UniProtKB-UniRule"/>
</dbReference>
<keyword evidence="5 12" id="KW-0547">Nucleotide-binding</keyword>
<dbReference type="InterPro" id="IPR010505">
    <property type="entry name" value="MoaA_twitch"/>
</dbReference>
<evidence type="ECO:0000256" key="7">
    <source>
        <dbReference type="ARBA" id="ARBA00023014"/>
    </source>
</evidence>
<feature type="binding site" evidence="12">
    <location>
        <position position="253"/>
    </location>
    <ligand>
        <name>[4Fe-4S] cluster</name>
        <dbReference type="ChEBI" id="CHEBI:49883"/>
        <label>2</label>
        <note>4Fe-4S-substrate</note>
    </ligand>
</feature>
<dbReference type="OrthoDB" id="9763993at2"/>
<evidence type="ECO:0000256" key="9">
    <source>
        <dbReference type="ARBA" id="ARBA00023150"/>
    </source>
</evidence>
<feature type="binding site" evidence="12">
    <location>
        <position position="68"/>
    </location>
    <ligand>
        <name>S-adenosyl-L-methionine</name>
        <dbReference type="ChEBI" id="CHEBI:59789"/>
    </ligand>
</feature>
<keyword evidence="3 12" id="KW-0949">S-adenosyl-L-methionine</keyword>
<evidence type="ECO:0000256" key="8">
    <source>
        <dbReference type="ARBA" id="ARBA00023134"/>
    </source>
</evidence>
<feature type="binding site" evidence="12">
    <location>
        <position position="119"/>
    </location>
    <ligand>
        <name>S-adenosyl-L-methionine</name>
        <dbReference type="ChEBI" id="CHEBI:59789"/>
    </ligand>
</feature>
<evidence type="ECO:0000256" key="11">
    <source>
        <dbReference type="ARBA" id="ARBA00048697"/>
    </source>
</evidence>
<dbReference type="InterPro" id="IPR013785">
    <property type="entry name" value="Aldolase_TIM"/>
</dbReference>
<dbReference type="PANTHER" id="PTHR22960">
    <property type="entry name" value="MOLYBDOPTERIN COFACTOR SYNTHESIS PROTEIN A"/>
    <property type="match status" value="1"/>
</dbReference>
<feature type="domain" description="Radical SAM core" evidence="13">
    <location>
        <begin position="5"/>
        <end position="229"/>
    </location>
</feature>
<feature type="binding site" evidence="12">
    <location>
        <position position="256"/>
    </location>
    <ligand>
        <name>[4Fe-4S] cluster</name>
        <dbReference type="ChEBI" id="CHEBI:49883"/>
        <label>2</label>
        <note>4Fe-4S-substrate</note>
    </ligand>
</feature>
<dbReference type="AlphaFoldDB" id="A0A075WRC2"/>
<dbReference type="InterPro" id="IPR040064">
    <property type="entry name" value="MoaA-like"/>
</dbReference>
<keyword evidence="6 12" id="KW-0408">Iron</keyword>
<dbReference type="GO" id="GO:1904047">
    <property type="term" value="F:S-adenosyl-L-methionine binding"/>
    <property type="evidence" value="ECO:0007669"/>
    <property type="project" value="UniProtKB-UniRule"/>
</dbReference>
<reference evidence="14 15" key="1">
    <citation type="journal article" date="2015" name="Genome Announc.">
        <title>Genome Sequence of a Sulfate-Reducing Thermophilic Bacterium, Thermodesulfobacterium commune DSM 2178T (Phylum Thermodesulfobacteria).</title>
        <authorList>
            <person name="Bhatnagar S."/>
            <person name="Badger J.H."/>
            <person name="Madupu R."/>
            <person name="Khouri H.M."/>
            <person name="O'Connor E.M."/>
            <person name="Robb F.T."/>
            <person name="Ward N.L."/>
            <person name="Eisen J.A."/>
        </authorList>
    </citation>
    <scope>NUCLEOTIDE SEQUENCE [LARGE SCALE GENOMIC DNA]</scope>
    <source>
        <strain evidence="14 15">DSM 2178</strain>
    </source>
</reference>
<accession>A0A075WRC2</accession>
<sequence>MLIDPFGRKIEYLRISVTDKCNFRCIYCFTHKNWKWLPHHEILRLEEIEEVVKVGAKLGVKRVRITGGEPLVRKNIESLVERIASISGIEDLSLTTNGYFLEELGEKLKKAGLKRINLSLDTLNPEKFYKITGVDGFSKVKRGLELALDLGFSPVKVNVVVIRGFNDEEVLDLAKLTLEKPIEVRFIEFMPIGGNSLWDKSHIVDTQEIKKTLETYRPLLPADSVGGGPAKVFRWEGAKGKIGLISPISEHFCHRCNRFRITADGRLRPCLFSDYEINLKTALREKKVSLEELFLQALKVKPEGHRLNSTLKPMRAIGG</sequence>
<dbReference type="KEGG" id="tcm:HL41_00405"/>
<dbReference type="GO" id="GO:0061799">
    <property type="term" value="F:cyclic pyranopterin monophosphate synthase activity"/>
    <property type="evidence" value="ECO:0007669"/>
    <property type="project" value="TreeGrafter"/>
</dbReference>
<feature type="binding site" evidence="12">
    <location>
        <position position="156"/>
    </location>
    <ligand>
        <name>GTP</name>
        <dbReference type="ChEBI" id="CHEBI:37565"/>
    </ligand>
</feature>
<evidence type="ECO:0000256" key="12">
    <source>
        <dbReference type="HAMAP-Rule" id="MF_01225"/>
    </source>
</evidence>
<dbReference type="CDD" id="cd21117">
    <property type="entry name" value="Twitch_MoaA"/>
    <property type="match status" value="1"/>
</dbReference>
<feature type="binding site" evidence="12">
    <location>
        <position position="21"/>
    </location>
    <ligand>
        <name>[4Fe-4S] cluster</name>
        <dbReference type="ChEBI" id="CHEBI:49883"/>
        <label>1</label>
        <note>4Fe-4S-S-AdoMet</note>
    </ligand>
</feature>
<feature type="binding site" evidence="12">
    <location>
        <position position="14"/>
    </location>
    <ligand>
        <name>GTP</name>
        <dbReference type="ChEBI" id="CHEBI:37565"/>
    </ligand>
</feature>
<dbReference type="UniPathway" id="UPA00344"/>
<dbReference type="PaxDb" id="289377-HL41_00405"/>
<evidence type="ECO:0000256" key="5">
    <source>
        <dbReference type="ARBA" id="ARBA00022741"/>
    </source>
</evidence>
<feature type="binding site" evidence="12">
    <location>
        <position position="64"/>
    </location>
    <ligand>
        <name>GTP</name>
        <dbReference type="ChEBI" id="CHEBI:37565"/>
    </ligand>
</feature>
<evidence type="ECO:0000256" key="10">
    <source>
        <dbReference type="ARBA" id="ARBA00023239"/>
    </source>
</evidence>
<dbReference type="InterPro" id="IPR006638">
    <property type="entry name" value="Elp3/MiaA/NifB-like_rSAM"/>
</dbReference>
<dbReference type="SFLD" id="SFLDG01067">
    <property type="entry name" value="SPASM/twitch_domain_containing"/>
    <property type="match status" value="1"/>
</dbReference>